<evidence type="ECO:0000256" key="7">
    <source>
        <dbReference type="RuleBase" id="RU000461"/>
    </source>
</evidence>
<dbReference type="GO" id="GO:0020037">
    <property type="term" value="F:heme binding"/>
    <property type="evidence" value="ECO:0007669"/>
    <property type="project" value="InterPro"/>
</dbReference>
<keyword evidence="3 6" id="KW-0349">Heme</keyword>
<comment type="similarity">
    <text evidence="2 7">Belongs to the cytochrome P450 family.</text>
</comment>
<dbReference type="InterPro" id="IPR001128">
    <property type="entry name" value="Cyt_P450"/>
</dbReference>
<dbReference type="InterPro" id="IPR036396">
    <property type="entry name" value="Cyt_P450_sf"/>
</dbReference>
<sequence length="514" mass="57753">MGNLRALINESEILGSRGNTLTGGIFALVVGFAVYSVYQLFLHPLRQLPGPLWARMSSTYLRWTEIHKDRAPKRLLKLHRQYGPVVRVGPNEVSISDPTAYRDIYTNRANLKEARFYTPFKFLGLGNVFASVDPSDHAARRKIMSIPFSHQQVISNEQLIAERVETFIQRILERARASHTGTVEVYELCGLLSLEVICRLSFNYDFTQDPEASHTLLKALEGSALAMILNTIFPFLRAASFGTKLPGVVGHAYQSFKIWEKMTGDMLASLRDQEIDAAAMKSFAAAPLLLQTNKEMGRTYTFAEATEEAMGIAVAGSGVTEHTMIYFMYALSRPENRHVQDRLRKEVLSTGTSFAEVSVLPYLTAVMKEIYRLYPAIMSTLPRILASPLDIKSQNVVLPPGTVVGMQNYVHHRDPQLFPSPDRLIPERWLEDEKSSYKSDLKAMDSAVTPFSLGSRNCVGQTLAKVQLYLAFSQLLRRVDFSLNNCMKDDDMAMLDLWAVSPKAKKLVLDIKVD</sequence>
<keyword evidence="10" id="KW-1185">Reference proteome</keyword>
<feature type="transmembrane region" description="Helical" evidence="8">
    <location>
        <begin position="21"/>
        <end position="41"/>
    </location>
</feature>
<dbReference type="PRINTS" id="PR00385">
    <property type="entry name" value="P450"/>
</dbReference>
<protein>
    <submittedName>
        <fullName evidence="9">Sterigmatocystin biosynthesis monooxygenase STCB</fullName>
    </submittedName>
</protein>
<comment type="cofactor">
    <cofactor evidence="1 6">
        <name>heme</name>
        <dbReference type="ChEBI" id="CHEBI:30413"/>
    </cofactor>
</comment>
<gene>
    <name evidence="9" type="ORF">FACUT_13611</name>
</gene>
<dbReference type="PANTHER" id="PTHR24305">
    <property type="entry name" value="CYTOCHROME P450"/>
    <property type="match status" value="1"/>
</dbReference>
<dbReference type="InterPro" id="IPR050121">
    <property type="entry name" value="Cytochrome_P450_monoxygenase"/>
</dbReference>
<evidence type="ECO:0000256" key="2">
    <source>
        <dbReference type="ARBA" id="ARBA00010617"/>
    </source>
</evidence>
<evidence type="ECO:0000313" key="10">
    <source>
        <dbReference type="Proteomes" id="UP000536711"/>
    </source>
</evidence>
<comment type="caution">
    <text evidence="9">The sequence shown here is derived from an EMBL/GenBank/DDBJ whole genome shotgun (WGS) entry which is preliminary data.</text>
</comment>
<dbReference type="EMBL" id="JAADJF010000596">
    <property type="protein sequence ID" value="KAF4415182.1"/>
    <property type="molecule type" value="Genomic_DNA"/>
</dbReference>
<evidence type="ECO:0000256" key="4">
    <source>
        <dbReference type="ARBA" id="ARBA00022723"/>
    </source>
</evidence>
<dbReference type="PRINTS" id="PR00463">
    <property type="entry name" value="EP450I"/>
</dbReference>
<evidence type="ECO:0000256" key="6">
    <source>
        <dbReference type="PIRSR" id="PIRSR602401-1"/>
    </source>
</evidence>
<dbReference type="SUPFAM" id="SSF48264">
    <property type="entry name" value="Cytochrome P450"/>
    <property type="match status" value="1"/>
</dbReference>
<keyword evidence="8" id="KW-1133">Transmembrane helix</keyword>
<evidence type="ECO:0000256" key="1">
    <source>
        <dbReference type="ARBA" id="ARBA00001971"/>
    </source>
</evidence>
<feature type="binding site" description="axial binding residue" evidence="6">
    <location>
        <position position="458"/>
    </location>
    <ligand>
        <name>heme</name>
        <dbReference type="ChEBI" id="CHEBI:30413"/>
    </ligand>
    <ligandPart>
        <name>Fe</name>
        <dbReference type="ChEBI" id="CHEBI:18248"/>
    </ligandPart>
</feature>
<evidence type="ECO:0000256" key="3">
    <source>
        <dbReference type="ARBA" id="ARBA00022617"/>
    </source>
</evidence>
<dbReference type="OrthoDB" id="1470350at2759"/>
<dbReference type="Pfam" id="PF00067">
    <property type="entry name" value="p450"/>
    <property type="match status" value="1"/>
</dbReference>
<keyword evidence="4 6" id="KW-0479">Metal-binding</keyword>
<dbReference type="Proteomes" id="UP000536711">
    <property type="component" value="Unassembled WGS sequence"/>
</dbReference>
<dbReference type="Gene3D" id="1.10.630.10">
    <property type="entry name" value="Cytochrome P450"/>
    <property type="match status" value="1"/>
</dbReference>
<dbReference type="PANTHER" id="PTHR24305:SF166">
    <property type="entry name" value="CYTOCHROME P450 12A4, MITOCHONDRIAL-RELATED"/>
    <property type="match status" value="1"/>
</dbReference>
<dbReference type="AlphaFoldDB" id="A0A8H4J8W9"/>
<proteinExistence type="inferred from homology"/>
<keyword evidence="5 6" id="KW-0408">Iron</keyword>
<evidence type="ECO:0000256" key="8">
    <source>
        <dbReference type="SAM" id="Phobius"/>
    </source>
</evidence>
<dbReference type="GO" id="GO:0005506">
    <property type="term" value="F:iron ion binding"/>
    <property type="evidence" value="ECO:0007669"/>
    <property type="project" value="InterPro"/>
</dbReference>
<evidence type="ECO:0000313" key="9">
    <source>
        <dbReference type="EMBL" id="KAF4415182.1"/>
    </source>
</evidence>
<dbReference type="InterPro" id="IPR002401">
    <property type="entry name" value="Cyt_P450_E_grp-I"/>
</dbReference>
<dbReference type="GO" id="GO:0016705">
    <property type="term" value="F:oxidoreductase activity, acting on paired donors, with incorporation or reduction of molecular oxygen"/>
    <property type="evidence" value="ECO:0007669"/>
    <property type="project" value="InterPro"/>
</dbReference>
<evidence type="ECO:0000256" key="5">
    <source>
        <dbReference type="ARBA" id="ARBA00023004"/>
    </source>
</evidence>
<keyword evidence="8" id="KW-0812">Transmembrane</keyword>
<keyword evidence="7" id="KW-0560">Oxidoreductase</keyword>
<keyword evidence="8" id="KW-0472">Membrane</keyword>
<reference evidence="9 10" key="1">
    <citation type="submission" date="2020-01" db="EMBL/GenBank/DDBJ databases">
        <title>Identification and distribution of gene clusters putatively required for synthesis of sphingolipid metabolism inhibitors in phylogenetically diverse species of the filamentous fungus Fusarium.</title>
        <authorList>
            <person name="Kim H.-S."/>
            <person name="Busman M."/>
            <person name="Brown D.W."/>
            <person name="Divon H."/>
            <person name="Uhlig S."/>
            <person name="Proctor R.H."/>
        </authorList>
    </citation>
    <scope>NUCLEOTIDE SEQUENCE [LARGE SCALE GENOMIC DNA]</scope>
    <source>
        <strain evidence="9 10">NRRL 13308</strain>
    </source>
</reference>
<dbReference type="GO" id="GO:0004497">
    <property type="term" value="F:monooxygenase activity"/>
    <property type="evidence" value="ECO:0007669"/>
    <property type="project" value="UniProtKB-KW"/>
</dbReference>
<dbReference type="InterPro" id="IPR017972">
    <property type="entry name" value="Cyt_P450_CS"/>
</dbReference>
<keyword evidence="7 9" id="KW-0503">Monooxygenase</keyword>
<accession>A0A8H4J8W9</accession>
<name>A0A8H4J8W9_9HYPO</name>
<dbReference type="PROSITE" id="PS00086">
    <property type="entry name" value="CYTOCHROME_P450"/>
    <property type="match status" value="1"/>
</dbReference>
<organism evidence="9 10">
    <name type="scientific">Fusarium acutatum</name>
    <dbReference type="NCBI Taxonomy" id="78861"/>
    <lineage>
        <taxon>Eukaryota</taxon>
        <taxon>Fungi</taxon>
        <taxon>Dikarya</taxon>
        <taxon>Ascomycota</taxon>
        <taxon>Pezizomycotina</taxon>
        <taxon>Sordariomycetes</taxon>
        <taxon>Hypocreomycetidae</taxon>
        <taxon>Hypocreales</taxon>
        <taxon>Nectriaceae</taxon>
        <taxon>Fusarium</taxon>
        <taxon>Fusarium fujikuroi species complex</taxon>
    </lineage>
</organism>